<protein>
    <submittedName>
        <fullName evidence="2">Uncharacterized protein</fullName>
    </submittedName>
</protein>
<dbReference type="RefSeq" id="XP_046011716.1">
    <property type="nucleotide sequence ID" value="XM_046148231.1"/>
</dbReference>
<accession>A0A9P8Y6T1</accession>
<dbReference type="EMBL" id="JAGTJQ010000006">
    <property type="protein sequence ID" value="KAH7029428.1"/>
    <property type="molecule type" value="Genomic_DNA"/>
</dbReference>
<reference evidence="2" key="1">
    <citation type="journal article" date="2021" name="Nat. Commun.">
        <title>Genetic determinants of endophytism in the Arabidopsis root mycobiome.</title>
        <authorList>
            <person name="Mesny F."/>
            <person name="Miyauchi S."/>
            <person name="Thiergart T."/>
            <person name="Pickel B."/>
            <person name="Atanasova L."/>
            <person name="Karlsson M."/>
            <person name="Huettel B."/>
            <person name="Barry K.W."/>
            <person name="Haridas S."/>
            <person name="Chen C."/>
            <person name="Bauer D."/>
            <person name="Andreopoulos W."/>
            <person name="Pangilinan J."/>
            <person name="LaButti K."/>
            <person name="Riley R."/>
            <person name="Lipzen A."/>
            <person name="Clum A."/>
            <person name="Drula E."/>
            <person name="Henrissat B."/>
            <person name="Kohler A."/>
            <person name="Grigoriev I.V."/>
            <person name="Martin F.M."/>
            <person name="Hacquard S."/>
        </authorList>
    </citation>
    <scope>NUCLEOTIDE SEQUENCE</scope>
    <source>
        <strain evidence="2">MPI-CAGE-CH-0230</strain>
    </source>
</reference>
<evidence type="ECO:0000313" key="3">
    <source>
        <dbReference type="Proteomes" id="UP000756346"/>
    </source>
</evidence>
<keyword evidence="3" id="KW-1185">Reference proteome</keyword>
<organism evidence="2 3">
    <name type="scientific">Microdochium trichocladiopsis</name>
    <dbReference type="NCBI Taxonomy" id="1682393"/>
    <lineage>
        <taxon>Eukaryota</taxon>
        <taxon>Fungi</taxon>
        <taxon>Dikarya</taxon>
        <taxon>Ascomycota</taxon>
        <taxon>Pezizomycotina</taxon>
        <taxon>Sordariomycetes</taxon>
        <taxon>Xylariomycetidae</taxon>
        <taxon>Xylariales</taxon>
        <taxon>Microdochiaceae</taxon>
        <taxon>Microdochium</taxon>
    </lineage>
</organism>
<dbReference type="Proteomes" id="UP000756346">
    <property type="component" value="Unassembled WGS sequence"/>
</dbReference>
<name>A0A9P8Y6T1_9PEZI</name>
<evidence type="ECO:0000256" key="1">
    <source>
        <dbReference type="SAM" id="MobiDB-lite"/>
    </source>
</evidence>
<dbReference type="AlphaFoldDB" id="A0A9P8Y6T1"/>
<sequence length="170" mass="18877">MGPAFHPSHSPVRGSHSPRWRMIPPETPPLGREVRWRKRKGERTPMWNQTYPCILPEGCPRRLPPSTKGIPCFVSGRVGRTRMCLLTIEAPARRGCGQNKPDNVDPCCTAPVRFILSTASPVTCELLPSGLQFVAGPRYVKGKSRVRRHGCVYEKATSDSHDRSSLCASC</sequence>
<dbReference type="GeneID" id="70177777"/>
<gene>
    <name evidence="2" type="ORF">B0I36DRAFT_132562</name>
</gene>
<comment type="caution">
    <text evidence="2">The sequence shown here is derived from an EMBL/GenBank/DDBJ whole genome shotgun (WGS) entry which is preliminary data.</text>
</comment>
<feature type="region of interest" description="Disordered" evidence="1">
    <location>
        <begin position="1"/>
        <end position="28"/>
    </location>
</feature>
<evidence type="ECO:0000313" key="2">
    <source>
        <dbReference type="EMBL" id="KAH7029428.1"/>
    </source>
</evidence>
<proteinExistence type="predicted"/>